<proteinExistence type="predicted"/>
<comment type="caution">
    <text evidence="3">The sequence shown here is derived from an EMBL/GenBank/DDBJ whole genome shotgun (WGS) entry which is preliminary data.</text>
</comment>
<feature type="region of interest" description="Disordered" evidence="1">
    <location>
        <begin position="88"/>
        <end position="109"/>
    </location>
</feature>
<accession>A0AAD7BMM4</accession>
<evidence type="ECO:0000313" key="4">
    <source>
        <dbReference type="Proteomes" id="UP001221142"/>
    </source>
</evidence>
<keyword evidence="4" id="KW-1185">Reference proteome</keyword>
<feature type="region of interest" description="Disordered" evidence="1">
    <location>
        <begin position="340"/>
        <end position="360"/>
    </location>
</feature>
<feature type="compositionally biased region" description="Pro residues" evidence="1">
    <location>
        <begin position="346"/>
        <end position="360"/>
    </location>
</feature>
<feature type="region of interest" description="Disordered" evidence="1">
    <location>
        <begin position="304"/>
        <end position="327"/>
    </location>
</feature>
<gene>
    <name evidence="3" type="ORF">FB45DRAFT_1029985</name>
</gene>
<dbReference type="AlphaFoldDB" id="A0AAD7BMM4"/>
<keyword evidence="2" id="KW-1133">Transmembrane helix</keyword>
<protein>
    <submittedName>
        <fullName evidence="3">Uncharacterized protein</fullName>
    </submittedName>
</protein>
<name>A0AAD7BMM4_9AGAR</name>
<evidence type="ECO:0000313" key="3">
    <source>
        <dbReference type="EMBL" id="KAJ7625637.1"/>
    </source>
</evidence>
<sequence length="360" mass="38062">MSPAPPLLASLAIRSPMNVDVFRRAFHGPDFTITPPNIHTASYPRAAPHFPAQLAIRSFNSPSATSPSPGASPTLTVEQYITSIAPAVPSSATTSPAPAPSPSPSSASSHSKLTVVLAGTLAPIVFILLALSMLWVFVYRRRRRRRRRHDQATPGTNEDEEAEWVQVMISAQAGPFSMPLVQRLTAPLKAASLRAFSIKSDARGTATVVEEATTTSLASSGSASQLVITVTPADRSLLTAAQPALRREHILARASRPRMPTHPIASSGGMFMPDALIVPLTPTDEDDSTLAASVGPSISSEKAGLPVKVAEPPVSPYTSPRDAPAPVMLSRAPSFKTFASLRGDLEPPPEYARPLPRTPG</sequence>
<keyword evidence="2" id="KW-0472">Membrane</keyword>
<keyword evidence="2" id="KW-0812">Transmembrane</keyword>
<evidence type="ECO:0000256" key="2">
    <source>
        <dbReference type="SAM" id="Phobius"/>
    </source>
</evidence>
<reference evidence="3" key="1">
    <citation type="submission" date="2023-03" db="EMBL/GenBank/DDBJ databases">
        <title>Massive genome expansion in bonnet fungi (Mycena s.s.) driven by repeated elements and novel gene families across ecological guilds.</title>
        <authorList>
            <consortium name="Lawrence Berkeley National Laboratory"/>
            <person name="Harder C.B."/>
            <person name="Miyauchi S."/>
            <person name="Viragh M."/>
            <person name="Kuo A."/>
            <person name="Thoen E."/>
            <person name="Andreopoulos B."/>
            <person name="Lu D."/>
            <person name="Skrede I."/>
            <person name="Drula E."/>
            <person name="Henrissat B."/>
            <person name="Morin E."/>
            <person name="Kohler A."/>
            <person name="Barry K."/>
            <person name="LaButti K."/>
            <person name="Morin E."/>
            <person name="Salamov A."/>
            <person name="Lipzen A."/>
            <person name="Mereny Z."/>
            <person name="Hegedus B."/>
            <person name="Baldrian P."/>
            <person name="Stursova M."/>
            <person name="Weitz H."/>
            <person name="Taylor A."/>
            <person name="Grigoriev I.V."/>
            <person name="Nagy L.G."/>
            <person name="Martin F."/>
            <person name="Kauserud H."/>
        </authorList>
    </citation>
    <scope>NUCLEOTIDE SEQUENCE</scope>
    <source>
        <strain evidence="3">9284</strain>
    </source>
</reference>
<evidence type="ECO:0000256" key="1">
    <source>
        <dbReference type="SAM" id="MobiDB-lite"/>
    </source>
</evidence>
<dbReference type="Proteomes" id="UP001221142">
    <property type="component" value="Unassembled WGS sequence"/>
</dbReference>
<dbReference type="EMBL" id="JARKIF010000012">
    <property type="protein sequence ID" value="KAJ7625637.1"/>
    <property type="molecule type" value="Genomic_DNA"/>
</dbReference>
<feature type="transmembrane region" description="Helical" evidence="2">
    <location>
        <begin position="113"/>
        <end position="138"/>
    </location>
</feature>
<organism evidence="3 4">
    <name type="scientific">Roridomyces roridus</name>
    <dbReference type="NCBI Taxonomy" id="1738132"/>
    <lineage>
        <taxon>Eukaryota</taxon>
        <taxon>Fungi</taxon>
        <taxon>Dikarya</taxon>
        <taxon>Basidiomycota</taxon>
        <taxon>Agaricomycotina</taxon>
        <taxon>Agaricomycetes</taxon>
        <taxon>Agaricomycetidae</taxon>
        <taxon>Agaricales</taxon>
        <taxon>Marasmiineae</taxon>
        <taxon>Mycenaceae</taxon>
        <taxon>Roridomyces</taxon>
    </lineage>
</organism>